<reference evidence="5 6" key="2">
    <citation type="journal article" date="2008" name="Nature">
        <title>The Phaeodactylum genome reveals the evolutionary history of diatom genomes.</title>
        <authorList>
            <person name="Bowler C."/>
            <person name="Allen A.E."/>
            <person name="Badger J.H."/>
            <person name="Grimwood J."/>
            <person name="Jabbari K."/>
            <person name="Kuo A."/>
            <person name="Maheswari U."/>
            <person name="Martens C."/>
            <person name="Maumus F."/>
            <person name="Otillar R.P."/>
            <person name="Rayko E."/>
            <person name="Salamov A."/>
            <person name="Vandepoele K."/>
            <person name="Beszteri B."/>
            <person name="Gruber A."/>
            <person name="Heijde M."/>
            <person name="Katinka M."/>
            <person name="Mock T."/>
            <person name="Valentin K."/>
            <person name="Verret F."/>
            <person name="Berges J.A."/>
            <person name="Brownlee C."/>
            <person name="Cadoret J.P."/>
            <person name="Chiovitti A."/>
            <person name="Choi C.J."/>
            <person name="Coesel S."/>
            <person name="De Martino A."/>
            <person name="Detter J.C."/>
            <person name="Durkin C."/>
            <person name="Falciatore A."/>
            <person name="Fournet J."/>
            <person name="Haruta M."/>
            <person name="Huysman M.J."/>
            <person name="Jenkins B.D."/>
            <person name="Jiroutova K."/>
            <person name="Jorgensen R.E."/>
            <person name="Joubert Y."/>
            <person name="Kaplan A."/>
            <person name="Kroger N."/>
            <person name="Kroth P.G."/>
            <person name="La Roche J."/>
            <person name="Lindquist E."/>
            <person name="Lommer M."/>
            <person name="Martin-Jezequel V."/>
            <person name="Lopez P.J."/>
            <person name="Lucas S."/>
            <person name="Mangogna M."/>
            <person name="McGinnis K."/>
            <person name="Medlin L.K."/>
            <person name="Montsant A."/>
            <person name="Oudot-Le Secq M.P."/>
            <person name="Napoli C."/>
            <person name="Obornik M."/>
            <person name="Parker M.S."/>
            <person name="Petit J.L."/>
            <person name="Porcel B.M."/>
            <person name="Poulsen N."/>
            <person name="Robison M."/>
            <person name="Rychlewski L."/>
            <person name="Rynearson T.A."/>
            <person name="Schmutz J."/>
            <person name="Shapiro H."/>
            <person name="Siaut M."/>
            <person name="Stanley M."/>
            <person name="Sussman M.R."/>
            <person name="Taylor A.R."/>
            <person name="Vardi A."/>
            <person name="von Dassow P."/>
            <person name="Vyverman W."/>
            <person name="Willis A."/>
            <person name="Wyrwicz L.S."/>
            <person name="Rokhsar D.S."/>
            <person name="Weissenbach J."/>
            <person name="Armbrust E.V."/>
            <person name="Green B.R."/>
            <person name="Van de Peer Y."/>
            <person name="Grigoriev I.V."/>
        </authorList>
    </citation>
    <scope>NUCLEOTIDE SEQUENCE [LARGE SCALE GENOMIC DNA]</scope>
    <source>
        <strain evidence="5 6">CCMP1335</strain>
    </source>
</reference>
<protein>
    <recommendedName>
        <fullName evidence="7">ATP synthase mitochondrial F1 complex assembly factor 1</fullName>
    </recommendedName>
</protein>
<name>B8BUG9_THAPS</name>
<dbReference type="InterPro" id="IPR010591">
    <property type="entry name" value="ATP11"/>
</dbReference>
<evidence type="ECO:0000256" key="4">
    <source>
        <dbReference type="ARBA" id="ARBA00023128"/>
    </source>
</evidence>
<dbReference type="InParanoid" id="B8BUG9"/>
<keyword evidence="6" id="KW-1185">Reference proteome</keyword>
<dbReference type="PANTHER" id="PTHR13126:SF0">
    <property type="entry name" value="ATP SYNTHASE MITOCHONDRIAL F1 COMPLEX ASSEMBLY FACTOR 1"/>
    <property type="match status" value="1"/>
</dbReference>
<reference evidence="5 6" key="1">
    <citation type="journal article" date="2004" name="Science">
        <title>The genome of the diatom Thalassiosira pseudonana: ecology, evolution, and metabolism.</title>
        <authorList>
            <person name="Armbrust E.V."/>
            <person name="Berges J.A."/>
            <person name="Bowler C."/>
            <person name="Green B.R."/>
            <person name="Martinez D."/>
            <person name="Putnam N.H."/>
            <person name="Zhou S."/>
            <person name="Allen A.E."/>
            <person name="Apt K.E."/>
            <person name="Bechner M."/>
            <person name="Brzezinski M.A."/>
            <person name="Chaal B.K."/>
            <person name="Chiovitti A."/>
            <person name="Davis A.K."/>
            <person name="Demarest M.S."/>
            <person name="Detter J.C."/>
            <person name="Glavina T."/>
            <person name="Goodstein D."/>
            <person name="Hadi M.Z."/>
            <person name="Hellsten U."/>
            <person name="Hildebrand M."/>
            <person name="Jenkins B.D."/>
            <person name="Jurka J."/>
            <person name="Kapitonov V.V."/>
            <person name="Kroger N."/>
            <person name="Lau W.W."/>
            <person name="Lane T.W."/>
            <person name="Larimer F.W."/>
            <person name="Lippmeier J.C."/>
            <person name="Lucas S."/>
            <person name="Medina M."/>
            <person name="Montsant A."/>
            <person name="Obornik M."/>
            <person name="Parker M.S."/>
            <person name="Palenik B."/>
            <person name="Pazour G.J."/>
            <person name="Richardson P.M."/>
            <person name="Rynearson T.A."/>
            <person name="Saito M.A."/>
            <person name="Schwartz D.C."/>
            <person name="Thamatrakoln K."/>
            <person name="Valentin K."/>
            <person name="Vardi A."/>
            <person name="Wilkerson F.P."/>
            <person name="Rokhsar D.S."/>
        </authorList>
    </citation>
    <scope>NUCLEOTIDE SEQUENCE [LARGE SCALE GENOMIC DNA]</scope>
    <source>
        <strain evidence="5 6">CCMP1335</strain>
    </source>
</reference>
<organism evidence="5 6">
    <name type="scientific">Thalassiosira pseudonana</name>
    <name type="common">Marine diatom</name>
    <name type="synonym">Cyclotella nana</name>
    <dbReference type="NCBI Taxonomy" id="35128"/>
    <lineage>
        <taxon>Eukaryota</taxon>
        <taxon>Sar</taxon>
        <taxon>Stramenopiles</taxon>
        <taxon>Ochrophyta</taxon>
        <taxon>Bacillariophyta</taxon>
        <taxon>Coscinodiscophyceae</taxon>
        <taxon>Thalassiosirophycidae</taxon>
        <taxon>Thalassiosirales</taxon>
        <taxon>Thalassiosiraceae</taxon>
        <taxon>Thalassiosira</taxon>
    </lineage>
</organism>
<dbReference type="PaxDb" id="35128-Thaps261387"/>
<dbReference type="eggNOG" id="KOG3281">
    <property type="taxonomic scope" value="Eukaryota"/>
</dbReference>
<keyword evidence="3" id="KW-0809">Transit peptide</keyword>
<keyword evidence="4" id="KW-0496">Mitochondrion</keyword>
<comment type="subcellular location">
    <subcellularLocation>
        <location evidence="1">Mitochondrion</location>
    </subcellularLocation>
</comment>
<dbReference type="EMBL" id="CM000639">
    <property type="protein sequence ID" value="EED94756.1"/>
    <property type="molecule type" value="Genomic_DNA"/>
</dbReference>
<evidence type="ECO:0000313" key="6">
    <source>
        <dbReference type="Proteomes" id="UP000001449"/>
    </source>
</evidence>
<dbReference type="GO" id="GO:0005739">
    <property type="term" value="C:mitochondrion"/>
    <property type="evidence" value="ECO:0000318"/>
    <property type="project" value="GO_Central"/>
</dbReference>
<comment type="similarity">
    <text evidence="2">Belongs to the ATP11 family.</text>
</comment>
<accession>B8BUG9</accession>
<dbReference type="KEGG" id="tps:THAPSDRAFT_261387"/>
<dbReference type="STRING" id="35128.B8BUG9"/>
<evidence type="ECO:0000313" key="5">
    <source>
        <dbReference type="EMBL" id="EED94756.1"/>
    </source>
</evidence>
<evidence type="ECO:0008006" key="7">
    <source>
        <dbReference type="Google" id="ProtNLM"/>
    </source>
</evidence>
<proteinExistence type="inferred from homology"/>
<sequence length="243" mass="27757">MSSAAPIRIHTHTSRLLSSASIDSTRRPPGIRFVKPHDVHHRRPSTISSPPFVTTSSLQIRSNFSYAGPRKLQDILKTELIEGKTKSEIQDLWLTYHEGKEKIHGLSLDGAKAKTVLSRAAQCPFFIHPVFRDEGHFMIVSQFQAPNHFLLAFLEDYQMDPSRAQPLLTVSVFDDLADSKDLALVRCDIINQGIEEDEGYKLCQCLLGDYSDEDDFRLVHLFNKKPDAFNVDEYLKEREKSWK</sequence>
<evidence type="ECO:0000256" key="2">
    <source>
        <dbReference type="ARBA" id="ARBA00009116"/>
    </source>
</evidence>
<dbReference type="HOGENOM" id="CLU_071945_1_0_1"/>
<dbReference type="OMA" id="RCEIKDE"/>
<dbReference type="RefSeq" id="XP_002287313.1">
    <property type="nucleotide sequence ID" value="XM_002287277.1"/>
</dbReference>
<dbReference type="GO" id="GO:0033615">
    <property type="term" value="P:mitochondrial proton-transporting ATP synthase complex assembly"/>
    <property type="evidence" value="ECO:0000318"/>
    <property type="project" value="GO_Central"/>
</dbReference>
<evidence type="ECO:0000256" key="1">
    <source>
        <dbReference type="ARBA" id="ARBA00004173"/>
    </source>
</evidence>
<evidence type="ECO:0000256" key="3">
    <source>
        <dbReference type="ARBA" id="ARBA00022946"/>
    </source>
</evidence>
<dbReference type="Proteomes" id="UP000001449">
    <property type="component" value="Chromosome 2"/>
</dbReference>
<dbReference type="GeneID" id="7444649"/>
<dbReference type="PANTHER" id="PTHR13126">
    <property type="entry name" value="CHAPERONE ATP11"/>
    <property type="match status" value="1"/>
</dbReference>
<gene>
    <name evidence="5" type="ORF">THAPSDRAFT_261387</name>
</gene>
<dbReference type="Pfam" id="PF06644">
    <property type="entry name" value="ATP11"/>
    <property type="match status" value="1"/>
</dbReference>
<dbReference type="AlphaFoldDB" id="B8BUG9"/>